<dbReference type="SUPFAM" id="SSF48264">
    <property type="entry name" value="Cytochrome P450"/>
    <property type="match status" value="1"/>
</dbReference>
<proteinExistence type="inferred from homology"/>
<dbReference type="PANTHER" id="PTHR46696:SF1">
    <property type="entry name" value="CYTOCHROME P450 YJIB-RELATED"/>
    <property type="match status" value="1"/>
</dbReference>
<protein>
    <recommendedName>
        <fullName evidence="5">Cytochrome P450</fullName>
    </recommendedName>
</protein>
<dbReference type="GO" id="GO:0005506">
    <property type="term" value="F:iron ion binding"/>
    <property type="evidence" value="ECO:0007669"/>
    <property type="project" value="InterPro"/>
</dbReference>
<accession>A0A839DUK9</accession>
<feature type="compositionally biased region" description="Polar residues" evidence="2">
    <location>
        <begin position="173"/>
        <end position="184"/>
    </location>
</feature>
<dbReference type="Gene3D" id="1.10.630.10">
    <property type="entry name" value="Cytochrome P450"/>
    <property type="match status" value="1"/>
</dbReference>
<evidence type="ECO:0008006" key="5">
    <source>
        <dbReference type="Google" id="ProtNLM"/>
    </source>
</evidence>
<dbReference type="PANTHER" id="PTHR46696">
    <property type="entry name" value="P450, PUTATIVE (EUROFUNG)-RELATED"/>
    <property type="match status" value="1"/>
</dbReference>
<dbReference type="PRINTS" id="PR00359">
    <property type="entry name" value="BP450"/>
</dbReference>
<dbReference type="GO" id="GO:0020037">
    <property type="term" value="F:heme binding"/>
    <property type="evidence" value="ECO:0007669"/>
    <property type="project" value="InterPro"/>
</dbReference>
<gene>
    <name evidence="3" type="ORF">FHX42_001947</name>
</gene>
<comment type="caution">
    <text evidence="3">The sequence shown here is derived from an EMBL/GenBank/DDBJ whole genome shotgun (WGS) entry which is preliminary data.</text>
</comment>
<dbReference type="GO" id="GO:0016705">
    <property type="term" value="F:oxidoreductase activity, acting on paired donors, with incorporation or reduction of molecular oxygen"/>
    <property type="evidence" value="ECO:0007669"/>
    <property type="project" value="InterPro"/>
</dbReference>
<sequence length="190" mass="20922">MPTAAEELLRFDPPPQLAIRRFAVADVDIGGTTVPAGDTVMLSLASAHRDPDRFTDPDALDLTRDPNPHLGFGHGPLFCLGVGLARMEAETGIETLLRRFPDLTLDVPANDLRRRPSFRNRGLCELPSSSERGFSTKSREPRVRLVSPRKPAAREAANPRPSERHLGGLNPSELAQEQQHTNQLRGGRPR</sequence>
<organism evidence="3 4">
    <name type="scientific">Halosaccharopolyspora lacisalsi</name>
    <dbReference type="NCBI Taxonomy" id="1000566"/>
    <lineage>
        <taxon>Bacteria</taxon>
        <taxon>Bacillati</taxon>
        <taxon>Actinomycetota</taxon>
        <taxon>Actinomycetes</taxon>
        <taxon>Pseudonocardiales</taxon>
        <taxon>Pseudonocardiaceae</taxon>
        <taxon>Halosaccharopolyspora</taxon>
    </lineage>
</organism>
<reference evidence="3 4" key="1">
    <citation type="submission" date="2020-07" db="EMBL/GenBank/DDBJ databases">
        <title>Sequencing the genomes of 1000 actinobacteria strains.</title>
        <authorList>
            <person name="Klenk H.-P."/>
        </authorList>
    </citation>
    <scope>NUCLEOTIDE SEQUENCE [LARGE SCALE GENOMIC DNA]</scope>
    <source>
        <strain evidence="3 4">DSM 45975</strain>
    </source>
</reference>
<dbReference type="InterPro" id="IPR036396">
    <property type="entry name" value="Cyt_P450_sf"/>
</dbReference>
<dbReference type="InterPro" id="IPR002397">
    <property type="entry name" value="Cyt_P450_B"/>
</dbReference>
<feature type="region of interest" description="Disordered" evidence="2">
    <location>
        <begin position="120"/>
        <end position="190"/>
    </location>
</feature>
<feature type="compositionally biased region" description="Polar residues" evidence="2">
    <location>
        <begin position="127"/>
        <end position="136"/>
    </location>
</feature>
<dbReference type="AlphaFoldDB" id="A0A839DUK9"/>
<dbReference type="GO" id="GO:0004497">
    <property type="term" value="F:monooxygenase activity"/>
    <property type="evidence" value="ECO:0007669"/>
    <property type="project" value="InterPro"/>
</dbReference>
<dbReference type="EMBL" id="JACGWZ010000002">
    <property type="protein sequence ID" value="MBA8824600.1"/>
    <property type="molecule type" value="Genomic_DNA"/>
</dbReference>
<keyword evidence="4" id="KW-1185">Reference proteome</keyword>
<evidence type="ECO:0000313" key="3">
    <source>
        <dbReference type="EMBL" id="MBA8824600.1"/>
    </source>
</evidence>
<evidence type="ECO:0000256" key="2">
    <source>
        <dbReference type="SAM" id="MobiDB-lite"/>
    </source>
</evidence>
<dbReference type="Proteomes" id="UP000569329">
    <property type="component" value="Unassembled WGS sequence"/>
</dbReference>
<evidence type="ECO:0000313" key="4">
    <source>
        <dbReference type="Proteomes" id="UP000569329"/>
    </source>
</evidence>
<comment type="similarity">
    <text evidence="1">Belongs to the cytochrome P450 family.</text>
</comment>
<dbReference type="InterPro" id="IPR001128">
    <property type="entry name" value="Cyt_P450"/>
</dbReference>
<evidence type="ECO:0000256" key="1">
    <source>
        <dbReference type="ARBA" id="ARBA00010617"/>
    </source>
</evidence>
<name>A0A839DUK9_9PSEU</name>
<dbReference type="Pfam" id="PF00067">
    <property type="entry name" value="p450"/>
    <property type="match status" value="1"/>
</dbReference>
<dbReference type="RefSeq" id="WP_235987152.1">
    <property type="nucleotide sequence ID" value="NZ_JACGWZ010000002.1"/>
</dbReference>